<dbReference type="EMBL" id="KB632335">
    <property type="protein sequence ID" value="ERL92795.1"/>
    <property type="molecule type" value="Genomic_DNA"/>
</dbReference>
<feature type="region of interest" description="Disordered" evidence="1">
    <location>
        <begin position="57"/>
        <end position="81"/>
    </location>
</feature>
<proteinExistence type="predicted"/>
<dbReference type="AlphaFoldDB" id="U4URT8"/>
<dbReference type="OrthoDB" id="286301at2759"/>
<dbReference type="Proteomes" id="UP000030742">
    <property type="component" value="Unassembled WGS sequence"/>
</dbReference>
<accession>U4URT8</accession>
<evidence type="ECO:0000256" key="1">
    <source>
        <dbReference type="SAM" id="MobiDB-lite"/>
    </source>
</evidence>
<sequence length="81" mass="8673">MATRLSPSGPTPIYCQGQKAEIFKTSSTSSNPSYKTQEITLPNGQKVEVIRTTDPKLVPGGVPLEPGSDLGWTCTLQPKPD</sequence>
<reference evidence="2 3" key="1">
    <citation type="journal article" date="2013" name="Genome Biol.">
        <title>Draft genome of the mountain pine beetle, Dendroctonus ponderosae Hopkins, a major forest pest.</title>
        <authorList>
            <person name="Keeling C.I."/>
            <person name="Yuen M.M."/>
            <person name="Liao N.Y."/>
            <person name="Docking T.R."/>
            <person name="Chan S.K."/>
            <person name="Taylor G.A."/>
            <person name="Palmquist D.L."/>
            <person name="Jackman S.D."/>
            <person name="Nguyen A."/>
            <person name="Li M."/>
            <person name="Henderson H."/>
            <person name="Janes J.K."/>
            <person name="Zhao Y."/>
            <person name="Pandoh P."/>
            <person name="Moore R."/>
            <person name="Sperling F.A."/>
            <person name="Huber D.P."/>
            <person name="Birol I."/>
            <person name="Jones S.J."/>
            <person name="Bohlmann J."/>
        </authorList>
    </citation>
    <scope>NUCLEOTIDE SEQUENCE</scope>
</reference>
<gene>
    <name evidence="2" type="ORF">D910_10103</name>
</gene>
<dbReference type="STRING" id="77166.U4URT8"/>
<evidence type="ECO:0000313" key="2">
    <source>
        <dbReference type="EMBL" id="ERL92795.1"/>
    </source>
</evidence>
<organism evidence="2 3">
    <name type="scientific">Dendroctonus ponderosae</name>
    <name type="common">Mountain pine beetle</name>
    <dbReference type="NCBI Taxonomy" id="77166"/>
    <lineage>
        <taxon>Eukaryota</taxon>
        <taxon>Metazoa</taxon>
        <taxon>Ecdysozoa</taxon>
        <taxon>Arthropoda</taxon>
        <taxon>Hexapoda</taxon>
        <taxon>Insecta</taxon>
        <taxon>Pterygota</taxon>
        <taxon>Neoptera</taxon>
        <taxon>Endopterygota</taxon>
        <taxon>Coleoptera</taxon>
        <taxon>Polyphaga</taxon>
        <taxon>Cucujiformia</taxon>
        <taxon>Curculionidae</taxon>
        <taxon>Scolytinae</taxon>
        <taxon>Dendroctonus</taxon>
    </lineage>
</organism>
<protein>
    <submittedName>
        <fullName evidence="2">Uncharacterized protein</fullName>
    </submittedName>
</protein>
<evidence type="ECO:0000313" key="3">
    <source>
        <dbReference type="Proteomes" id="UP000030742"/>
    </source>
</evidence>
<name>U4URT8_DENPD</name>